<accession>A0ABZ1BM45</accession>
<dbReference type="RefSeq" id="WP_324667843.1">
    <property type="nucleotide sequence ID" value="NZ_CP141614.1"/>
</dbReference>
<keyword evidence="4 6" id="KW-1133">Transmembrane helix</keyword>
<evidence type="ECO:0000256" key="5">
    <source>
        <dbReference type="ARBA" id="ARBA00023136"/>
    </source>
</evidence>
<dbReference type="PANTHER" id="PTHR43701:SF2">
    <property type="entry name" value="MEMBRANE TRANSPORTER PROTEIN YJNA-RELATED"/>
    <property type="match status" value="1"/>
</dbReference>
<feature type="transmembrane region" description="Helical" evidence="6">
    <location>
        <begin position="74"/>
        <end position="95"/>
    </location>
</feature>
<proteinExistence type="inferred from homology"/>
<dbReference type="InterPro" id="IPR051598">
    <property type="entry name" value="TSUP/Inactive_protease-like"/>
</dbReference>
<evidence type="ECO:0000256" key="1">
    <source>
        <dbReference type="ARBA" id="ARBA00004141"/>
    </source>
</evidence>
<sequence>MARRAWRGAGRAVIGLLVGLLNGLLGAGATLLVPALDHLMGAPRAAAHGTALPLILLASSVSLSVYASHGRLPVAVGLLVALGGTLGGLVGAWLMRYLSAVRLRRLFGLALVVAAVRMLWG</sequence>
<evidence type="ECO:0000256" key="6">
    <source>
        <dbReference type="RuleBase" id="RU363041"/>
    </source>
</evidence>
<keyword evidence="3 6" id="KW-0812">Transmembrane</keyword>
<evidence type="ECO:0000313" key="7">
    <source>
        <dbReference type="EMBL" id="WRP13598.1"/>
    </source>
</evidence>
<evidence type="ECO:0000256" key="4">
    <source>
        <dbReference type="ARBA" id="ARBA00022989"/>
    </source>
</evidence>
<gene>
    <name evidence="7" type="ORF">VLY81_09050</name>
</gene>
<organism evidence="7 8">
    <name type="scientific">Geochorda subterranea</name>
    <dbReference type="NCBI Taxonomy" id="3109564"/>
    <lineage>
        <taxon>Bacteria</taxon>
        <taxon>Bacillati</taxon>
        <taxon>Bacillota</taxon>
        <taxon>Limnochordia</taxon>
        <taxon>Limnochordales</taxon>
        <taxon>Geochordaceae</taxon>
        <taxon>Geochorda</taxon>
    </lineage>
</organism>
<keyword evidence="6" id="KW-1003">Cell membrane</keyword>
<name>A0ABZ1BM45_9FIRM</name>
<feature type="transmembrane region" description="Helical" evidence="6">
    <location>
        <begin position="45"/>
        <end position="67"/>
    </location>
</feature>
<keyword evidence="5 6" id="KW-0472">Membrane</keyword>
<comment type="subcellular location">
    <subcellularLocation>
        <location evidence="6">Cell membrane</location>
        <topology evidence="6">Multi-pass membrane protein</topology>
    </subcellularLocation>
    <subcellularLocation>
        <location evidence="1">Membrane</location>
        <topology evidence="1">Multi-pass membrane protein</topology>
    </subcellularLocation>
</comment>
<evidence type="ECO:0000313" key="8">
    <source>
        <dbReference type="Proteomes" id="UP001333102"/>
    </source>
</evidence>
<feature type="transmembrane region" description="Helical" evidence="6">
    <location>
        <begin position="101"/>
        <end position="120"/>
    </location>
</feature>
<evidence type="ECO:0000256" key="3">
    <source>
        <dbReference type="ARBA" id="ARBA00022692"/>
    </source>
</evidence>
<keyword evidence="8" id="KW-1185">Reference proteome</keyword>
<dbReference type="Proteomes" id="UP001333102">
    <property type="component" value="Chromosome"/>
</dbReference>
<dbReference type="InterPro" id="IPR002781">
    <property type="entry name" value="TM_pro_TauE-like"/>
</dbReference>
<evidence type="ECO:0000256" key="2">
    <source>
        <dbReference type="ARBA" id="ARBA00009142"/>
    </source>
</evidence>
<dbReference type="Pfam" id="PF01925">
    <property type="entry name" value="TauE"/>
    <property type="match status" value="1"/>
</dbReference>
<comment type="similarity">
    <text evidence="2 6">Belongs to the 4-toluene sulfonate uptake permease (TSUP) (TC 2.A.102) family.</text>
</comment>
<feature type="transmembrane region" description="Helical" evidence="6">
    <location>
        <begin position="12"/>
        <end position="33"/>
    </location>
</feature>
<dbReference type="EMBL" id="CP141614">
    <property type="protein sequence ID" value="WRP13598.1"/>
    <property type="molecule type" value="Genomic_DNA"/>
</dbReference>
<dbReference type="PANTHER" id="PTHR43701">
    <property type="entry name" value="MEMBRANE TRANSPORTER PROTEIN MJ0441-RELATED"/>
    <property type="match status" value="1"/>
</dbReference>
<reference evidence="8" key="1">
    <citation type="submission" date="2023-12" db="EMBL/GenBank/DDBJ databases">
        <title>Novel isolates from deep terrestrial aquifers shed light on the physiology and ecology of the class Limnochordia.</title>
        <authorList>
            <person name="Karnachuk O.V."/>
            <person name="Lukina A.P."/>
            <person name="Avakyan M.R."/>
            <person name="Kadnikov V."/>
            <person name="Begmatov S."/>
            <person name="Beletsky A.V."/>
            <person name="Mardanov A.V."/>
            <person name="Ravin N.V."/>
        </authorList>
    </citation>
    <scope>NUCLEOTIDE SEQUENCE [LARGE SCALE GENOMIC DNA]</scope>
    <source>
        <strain evidence="8">LN</strain>
    </source>
</reference>
<protein>
    <recommendedName>
        <fullName evidence="6">Probable membrane transporter protein</fullName>
    </recommendedName>
</protein>